<dbReference type="PANTHER" id="PTHR21666">
    <property type="entry name" value="PEPTIDASE-RELATED"/>
    <property type="match status" value="1"/>
</dbReference>
<feature type="compositionally biased region" description="Polar residues" evidence="1">
    <location>
        <begin position="405"/>
        <end position="415"/>
    </location>
</feature>
<sequence>MLPFLGGGPTRPPTESVVLAAGSPAAVQDAVQAVGEARDQLAGLDGAAPGSTAPAGSVLASAIGGGLFLFPAVNLAPVTAGALVSPLTGVPLFIHPVPGDEVSPFGPRIHPLLGRPMFHTGIDLAAPCGTPIHAAADGTVVYARVSASWGGRTIIEHTPTVKTAYGHQSQFLVTEGEKVKQGQVIGLSGTTGWSTGCHLHFDVIINDRYVDPAPYLGFAASAAASVPYAAVPSLVLDRGGSVIQTVEDGDVPLADASVVPISAAPAVAAASSAPAAPKPPVAPSPTASTAVPSAPTTTPASTVAPSPATTTTSAPSTTTSAPSTTSSPPATTTSAPAPTPDAPTSTSAAPTSTATATATVTATATQVLTTATEVATTAAAATCSPSTTGTSSPASPSDPTCVDPKSSTATASSGG</sequence>
<proteinExistence type="predicted"/>
<organism evidence="3 4">
    <name type="scientific">Terrabacter lapilli</name>
    <dbReference type="NCBI Taxonomy" id="436231"/>
    <lineage>
        <taxon>Bacteria</taxon>
        <taxon>Bacillati</taxon>
        <taxon>Actinomycetota</taxon>
        <taxon>Actinomycetes</taxon>
        <taxon>Micrococcales</taxon>
        <taxon>Intrasporangiaceae</taxon>
        <taxon>Terrabacter</taxon>
    </lineage>
</organism>
<dbReference type="InterPro" id="IPR011055">
    <property type="entry name" value="Dup_hybrid_motif"/>
</dbReference>
<evidence type="ECO:0000259" key="2">
    <source>
        <dbReference type="Pfam" id="PF01551"/>
    </source>
</evidence>
<feature type="compositionally biased region" description="Low complexity" evidence="1">
    <location>
        <begin position="379"/>
        <end position="397"/>
    </location>
</feature>
<comment type="caution">
    <text evidence="3">The sequence shown here is derived from an EMBL/GenBank/DDBJ whole genome shotgun (WGS) entry which is preliminary data.</text>
</comment>
<feature type="region of interest" description="Disordered" evidence="1">
    <location>
        <begin position="379"/>
        <end position="415"/>
    </location>
</feature>
<dbReference type="CDD" id="cd12797">
    <property type="entry name" value="M23_peptidase"/>
    <property type="match status" value="1"/>
</dbReference>
<feature type="domain" description="M23ase beta-sheet core" evidence="2">
    <location>
        <begin position="118"/>
        <end position="212"/>
    </location>
</feature>
<protein>
    <recommendedName>
        <fullName evidence="2">M23ase beta-sheet core domain-containing protein</fullName>
    </recommendedName>
</protein>
<feature type="region of interest" description="Disordered" evidence="1">
    <location>
        <begin position="273"/>
        <end position="353"/>
    </location>
</feature>
<gene>
    <name evidence="3" type="ORF">GCM10009817_08800</name>
</gene>
<dbReference type="SUPFAM" id="SSF51261">
    <property type="entry name" value="Duplicated hybrid motif"/>
    <property type="match status" value="1"/>
</dbReference>
<keyword evidence="4" id="KW-1185">Reference proteome</keyword>
<dbReference type="InterPro" id="IPR016047">
    <property type="entry name" value="M23ase_b-sheet_dom"/>
</dbReference>
<feature type="compositionally biased region" description="Low complexity" evidence="1">
    <location>
        <begin position="284"/>
        <end position="353"/>
    </location>
</feature>
<evidence type="ECO:0000313" key="3">
    <source>
        <dbReference type="EMBL" id="GAA1971146.1"/>
    </source>
</evidence>
<dbReference type="EMBL" id="BAAAPU010000003">
    <property type="protein sequence ID" value="GAA1971146.1"/>
    <property type="molecule type" value="Genomic_DNA"/>
</dbReference>
<reference evidence="3 4" key="1">
    <citation type="journal article" date="2019" name="Int. J. Syst. Evol. Microbiol.">
        <title>The Global Catalogue of Microorganisms (GCM) 10K type strain sequencing project: providing services to taxonomists for standard genome sequencing and annotation.</title>
        <authorList>
            <consortium name="The Broad Institute Genomics Platform"/>
            <consortium name="The Broad Institute Genome Sequencing Center for Infectious Disease"/>
            <person name="Wu L."/>
            <person name="Ma J."/>
        </authorList>
    </citation>
    <scope>NUCLEOTIDE SEQUENCE [LARGE SCALE GENOMIC DNA]</scope>
    <source>
        <strain evidence="3 4">JCM 15628</strain>
    </source>
</reference>
<evidence type="ECO:0000313" key="4">
    <source>
        <dbReference type="Proteomes" id="UP001500013"/>
    </source>
</evidence>
<accession>A0ABN2RLG4</accession>
<dbReference type="Proteomes" id="UP001500013">
    <property type="component" value="Unassembled WGS sequence"/>
</dbReference>
<name>A0ABN2RLG4_9MICO</name>
<dbReference type="Pfam" id="PF01551">
    <property type="entry name" value="Peptidase_M23"/>
    <property type="match status" value="1"/>
</dbReference>
<dbReference type="Gene3D" id="2.70.70.10">
    <property type="entry name" value="Glucose Permease (Domain IIA)"/>
    <property type="match status" value="1"/>
</dbReference>
<evidence type="ECO:0000256" key="1">
    <source>
        <dbReference type="SAM" id="MobiDB-lite"/>
    </source>
</evidence>
<dbReference type="PANTHER" id="PTHR21666:SF270">
    <property type="entry name" value="MUREIN HYDROLASE ACTIVATOR ENVC"/>
    <property type="match status" value="1"/>
</dbReference>
<dbReference type="InterPro" id="IPR050570">
    <property type="entry name" value="Cell_wall_metabolism_enzyme"/>
</dbReference>